<dbReference type="AlphaFoldDB" id="A0A3T1DCI0"/>
<accession>A0A3T1DCI0</accession>
<proteinExistence type="predicted"/>
<organism evidence="2 3">
    <name type="scientific">Cohnella abietis</name>
    <dbReference type="NCBI Taxonomy" id="2507935"/>
    <lineage>
        <taxon>Bacteria</taxon>
        <taxon>Bacillati</taxon>
        <taxon>Bacillota</taxon>
        <taxon>Bacilli</taxon>
        <taxon>Bacillales</taxon>
        <taxon>Paenibacillaceae</taxon>
        <taxon>Cohnella</taxon>
    </lineage>
</organism>
<evidence type="ECO:0000256" key="1">
    <source>
        <dbReference type="SAM" id="Coils"/>
    </source>
</evidence>
<reference evidence="2 3" key="1">
    <citation type="submission" date="2019-01" db="EMBL/GenBank/DDBJ databases">
        <title>Complete genome sequence of Cohnella hallensis HS21 isolated from Korean fir (Abies koreana) rhizospheric soil.</title>
        <authorList>
            <person name="Jiang L."/>
            <person name="Kang S.W."/>
            <person name="Kim S."/>
            <person name="Jung J."/>
            <person name="Kim C.Y."/>
            <person name="Kim D.H."/>
            <person name="Kim S.W."/>
            <person name="Lee J."/>
        </authorList>
    </citation>
    <scope>NUCLEOTIDE SEQUENCE [LARGE SCALE GENOMIC DNA]</scope>
    <source>
        <strain evidence="2 3">HS21</strain>
    </source>
</reference>
<dbReference type="PROSITE" id="PS51257">
    <property type="entry name" value="PROKAR_LIPOPROTEIN"/>
    <property type="match status" value="1"/>
</dbReference>
<feature type="coiled-coil region" evidence="1">
    <location>
        <begin position="44"/>
        <end position="71"/>
    </location>
</feature>
<evidence type="ECO:0008006" key="4">
    <source>
        <dbReference type="Google" id="ProtNLM"/>
    </source>
</evidence>
<keyword evidence="3" id="KW-1185">Reference proteome</keyword>
<name>A0A3T1DCI0_9BACL</name>
<gene>
    <name evidence="2" type="ORF">KCTCHS21_52060</name>
</gene>
<keyword evidence="1" id="KW-0175">Coiled coil</keyword>
<dbReference type="KEGG" id="cohn:KCTCHS21_52060"/>
<protein>
    <recommendedName>
        <fullName evidence="4">DUF3221 domain-containing protein</fullName>
    </recommendedName>
</protein>
<dbReference type="OrthoDB" id="2679107at2"/>
<dbReference type="Proteomes" id="UP000289856">
    <property type="component" value="Chromosome"/>
</dbReference>
<evidence type="ECO:0000313" key="3">
    <source>
        <dbReference type="Proteomes" id="UP000289856"/>
    </source>
</evidence>
<sequence>MKKQWGLRLVLMKVLVLMIVLVLIIAGCSNVNSTKKQESGASVISITDSSLKEIQQKINDHQEEINKKHSIAILSSGTGTGTIRLVIRSYGDFERVLSKSDIRGVKKTLFKKVGKEFPLEITTWECCKGTPNATGIVTDVDKDENRILVINEQEKNGNTNDPVANWVGLTEDGKVYVDGKKVPSVYDASLIGKKVSAWTTGFAHASYPGQVWALKVVLE</sequence>
<evidence type="ECO:0000313" key="2">
    <source>
        <dbReference type="EMBL" id="BBI35807.1"/>
    </source>
</evidence>
<dbReference type="RefSeq" id="WP_130614789.1">
    <property type="nucleotide sequence ID" value="NZ_AP019400.1"/>
</dbReference>
<dbReference type="EMBL" id="AP019400">
    <property type="protein sequence ID" value="BBI35807.1"/>
    <property type="molecule type" value="Genomic_DNA"/>
</dbReference>